<evidence type="ECO:0000256" key="1">
    <source>
        <dbReference type="ARBA" id="ARBA00022741"/>
    </source>
</evidence>
<evidence type="ECO:0000256" key="3">
    <source>
        <dbReference type="SAM" id="Phobius"/>
    </source>
</evidence>
<dbReference type="GO" id="GO:0005525">
    <property type="term" value="F:GTP binding"/>
    <property type="evidence" value="ECO:0007669"/>
    <property type="project" value="UniProtKB-KW"/>
</dbReference>
<sequence length="194" mass="22180">MKIVGDRIYLKLIFFGTALAGKTTALEWLFYHAIPDEMKLVKELRQVKTSFGQTLLFDFAPIEISQNIITRMFSATGQDYYKGTRTKVLADSDGIFIVVDSQKNQLENNRLILQELEKCRKEMDGLAEADIVVMYNKNDLDETFPMDFLSQNLGLKQWEGFSTCALTGENLEDALISMLRKLTEKLKVQGFNVE</sequence>
<dbReference type="Proteomes" id="UP000807825">
    <property type="component" value="Unassembled WGS sequence"/>
</dbReference>
<evidence type="ECO:0008006" key="6">
    <source>
        <dbReference type="Google" id="ProtNLM"/>
    </source>
</evidence>
<name>A0A9D6Z454_9BACT</name>
<evidence type="ECO:0000313" key="5">
    <source>
        <dbReference type="Proteomes" id="UP000807825"/>
    </source>
</evidence>
<keyword evidence="3" id="KW-0472">Membrane</keyword>
<dbReference type="Gene3D" id="3.40.50.300">
    <property type="entry name" value="P-loop containing nucleotide triphosphate hydrolases"/>
    <property type="match status" value="1"/>
</dbReference>
<dbReference type="PANTHER" id="PTHR42708">
    <property type="entry name" value="ATP/GTP-BINDING PROTEIN-RELATED"/>
    <property type="match status" value="1"/>
</dbReference>
<dbReference type="InterPro" id="IPR052705">
    <property type="entry name" value="Gliding_Motility_GTPase"/>
</dbReference>
<dbReference type="EMBL" id="JACRDE010000369">
    <property type="protein sequence ID" value="MBI5250619.1"/>
    <property type="molecule type" value="Genomic_DNA"/>
</dbReference>
<protein>
    <recommendedName>
        <fullName evidence="6">GTPase</fullName>
    </recommendedName>
</protein>
<dbReference type="AlphaFoldDB" id="A0A9D6Z454"/>
<evidence type="ECO:0000313" key="4">
    <source>
        <dbReference type="EMBL" id="MBI5250619.1"/>
    </source>
</evidence>
<keyword evidence="3" id="KW-0812">Transmembrane</keyword>
<dbReference type="Pfam" id="PF00025">
    <property type="entry name" value="Arf"/>
    <property type="match status" value="1"/>
</dbReference>
<proteinExistence type="predicted"/>
<reference evidence="4" key="1">
    <citation type="submission" date="2020-07" db="EMBL/GenBank/DDBJ databases">
        <title>Huge and variable diversity of episymbiotic CPR bacteria and DPANN archaea in groundwater ecosystems.</title>
        <authorList>
            <person name="He C.Y."/>
            <person name="Keren R."/>
            <person name="Whittaker M."/>
            <person name="Farag I.F."/>
            <person name="Doudna J."/>
            <person name="Cate J.H.D."/>
            <person name="Banfield J.F."/>
        </authorList>
    </citation>
    <scope>NUCLEOTIDE SEQUENCE</scope>
    <source>
        <strain evidence="4">NC_groundwater_1664_Pr3_B-0.1um_52_9</strain>
    </source>
</reference>
<evidence type="ECO:0000256" key="2">
    <source>
        <dbReference type="ARBA" id="ARBA00023134"/>
    </source>
</evidence>
<gene>
    <name evidence="4" type="ORF">HY912_14105</name>
</gene>
<dbReference type="InterPro" id="IPR027417">
    <property type="entry name" value="P-loop_NTPase"/>
</dbReference>
<comment type="caution">
    <text evidence="4">The sequence shown here is derived from an EMBL/GenBank/DDBJ whole genome shotgun (WGS) entry which is preliminary data.</text>
</comment>
<dbReference type="SUPFAM" id="SSF52540">
    <property type="entry name" value="P-loop containing nucleoside triphosphate hydrolases"/>
    <property type="match status" value="1"/>
</dbReference>
<keyword evidence="1" id="KW-0547">Nucleotide-binding</keyword>
<keyword evidence="2" id="KW-0342">GTP-binding</keyword>
<feature type="transmembrane region" description="Helical" evidence="3">
    <location>
        <begin position="12"/>
        <end position="31"/>
    </location>
</feature>
<dbReference type="PANTHER" id="PTHR42708:SF1">
    <property type="entry name" value="GLIDING MOTILITY PROTEIN MGLA"/>
    <property type="match status" value="1"/>
</dbReference>
<keyword evidence="3" id="KW-1133">Transmembrane helix</keyword>
<dbReference type="GO" id="GO:0003924">
    <property type="term" value="F:GTPase activity"/>
    <property type="evidence" value="ECO:0007669"/>
    <property type="project" value="InterPro"/>
</dbReference>
<organism evidence="4 5">
    <name type="scientific">Desulfomonile tiedjei</name>
    <dbReference type="NCBI Taxonomy" id="2358"/>
    <lineage>
        <taxon>Bacteria</taxon>
        <taxon>Pseudomonadati</taxon>
        <taxon>Thermodesulfobacteriota</taxon>
        <taxon>Desulfomonilia</taxon>
        <taxon>Desulfomonilales</taxon>
        <taxon>Desulfomonilaceae</taxon>
        <taxon>Desulfomonile</taxon>
    </lineage>
</organism>
<accession>A0A9D6Z454</accession>
<dbReference type="InterPro" id="IPR006689">
    <property type="entry name" value="Small_GTPase_ARF/SAR"/>
</dbReference>